<dbReference type="PANTHER" id="PTHR46156">
    <property type="entry name" value="CCCH ZINGC FINGER"/>
    <property type="match status" value="1"/>
</dbReference>
<dbReference type="Gene3D" id="4.10.1000.10">
    <property type="entry name" value="Zinc finger, CCCH-type"/>
    <property type="match status" value="2"/>
</dbReference>
<feature type="zinc finger region" description="C3H1-type" evidence="5">
    <location>
        <begin position="308"/>
        <end position="334"/>
    </location>
</feature>
<evidence type="ECO:0000256" key="5">
    <source>
        <dbReference type="PROSITE-ProRule" id="PRU00723"/>
    </source>
</evidence>
<dbReference type="SUPFAM" id="SSF90229">
    <property type="entry name" value="CCCH zinc finger"/>
    <property type="match status" value="2"/>
</dbReference>
<feature type="compositionally biased region" description="Acidic residues" evidence="6">
    <location>
        <begin position="411"/>
        <end position="438"/>
    </location>
</feature>
<dbReference type="EMBL" id="VXIT01000010">
    <property type="protein sequence ID" value="KAA6409639.1"/>
    <property type="molecule type" value="Genomic_DNA"/>
</dbReference>
<dbReference type="FunFam" id="4.10.1000.10:FF:000035">
    <property type="entry name" value="CCCH zinc finger protein, variant"/>
    <property type="match status" value="1"/>
</dbReference>
<dbReference type="InterPro" id="IPR036855">
    <property type="entry name" value="Znf_CCCH_sf"/>
</dbReference>
<keyword evidence="4 5" id="KW-0862">Zinc</keyword>
<dbReference type="GO" id="GO:0005634">
    <property type="term" value="C:nucleus"/>
    <property type="evidence" value="ECO:0007669"/>
    <property type="project" value="TreeGrafter"/>
</dbReference>
<evidence type="ECO:0000256" key="3">
    <source>
        <dbReference type="ARBA" id="ARBA00022771"/>
    </source>
</evidence>
<keyword evidence="3 5" id="KW-0863">Zinc-finger</keyword>
<comment type="caution">
    <text evidence="8">The sequence shown here is derived from an EMBL/GenBank/DDBJ whole genome shotgun (WGS) entry which is preliminary data.</text>
</comment>
<evidence type="ECO:0000256" key="4">
    <source>
        <dbReference type="ARBA" id="ARBA00022833"/>
    </source>
</evidence>
<evidence type="ECO:0000256" key="1">
    <source>
        <dbReference type="ARBA" id="ARBA00022723"/>
    </source>
</evidence>
<reference evidence="8 9" key="1">
    <citation type="submission" date="2019-09" db="EMBL/GenBank/DDBJ databases">
        <title>The hologenome of the rock-dwelling lichen Lasallia pustulata.</title>
        <authorList>
            <person name="Greshake Tzovaras B."/>
            <person name="Segers F."/>
            <person name="Bicker A."/>
            <person name="Dal Grande F."/>
            <person name="Otte J."/>
            <person name="Hankeln T."/>
            <person name="Schmitt I."/>
            <person name="Ebersberger I."/>
        </authorList>
    </citation>
    <scope>NUCLEOTIDE SEQUENCE [LARGE SCALE GENOMIC DNA]</scope>
    <source>
        <strain evidence="8">A1-1</strain>
    </source>
</reference>
<dbReference type="Proteomes" id="UP000324767">
    <property type="component" value="Unassembled WGS sequence"/>
</dbReference>
<dbReference type="PANTHER" id="PTHR46156:SF1">
    <property type="entry name" value="ZINC FINGER CCCH DOMAIN-CONTAINING PROTEIN 3"/>
    <property type="match status" value="1"/>
</dbReference>
<proteinExistence type="predicted"/>
<feature type="compositionally biased region" description="Basic and acidic residues" evidence="6">
    <location>
        <begin position="448"/>
        <end position="462"/>
    </location>
</feature>
<sequence length="462" mass="51212">MSEDTELMARISQLAGHINLHKTRKPSEQRSSYDASQPPTRFGHGPSRVAPSRRIPRDGPYSRARARRVAPQGHRNRTLILNGTTSRAMGADDTTVNGVDEDNLEPSIEQKSGWITKRDRHMQLINSSVFDKETRARSKAIEETRRQQAHQRDQREKLKIQKHLQFLSAAERPSASYPTTPKSMLHELIINDIHFQVVEGGSKLSRVADASTATRSTPKQANVGGVTFLRSRNGNLYRSGIVKARKRAGGFKKIAEPCKRFTTTGHCAKGPLCPYVHDPSKVAICKDYLQSGTCLAGESCDFSHDPTPERVPACLHFLRGKCSNPECRYAHVHVNPSAPVCKDFAFLGYCGQGAHCNERHVHECPNYANAGVCNNKKCRLPHVDRAGQIRKQAANTLIGSSKGSNRKSPEAENDGDISSGEEDYDEMGSDDIDSDGLGDEFMPLPADEENHALSHQQDFVHF</sequence>
<protein>
    <recommendedName>
        <fullName evidence="7">C3H1-type domain-containing protein</fullName>
    </recommendedName>
</protein>
<dbReference type="OrthoDB" id="410307at2759"/>
<accession>A0A5M8PJM3</accession>
<evidence type="ECO:0000313" key="8">
    <source>
        <dbReference type="EMBL" id="KAA6409639.1"/>
    </source>
</evidence>
<feature type="region of interest" description="Disordered" evidence="6">
    <location>
        <begin position="395"/>
        <end position="462"/>
    </location>
</feature>
<dbReference type="Pfam" id="PF00642">
    <property type="entry name" value="zf-CCCH"/>
    <property type="match status" value="2"/>
</dbReference>
<feature type="compositionally biased region" description="Polar residues" evidence="6">
    <location>
        <begin position="29"/>
        <end position="39"/>
    </location>
</feature>
<gene>
    <name evidence="8" type="ORF">FRX48_06251</name>
</gene>
<feature type="zinc finger region" description="C3H1-type" evidence="5">
    <location>
        <begin position="335"/>
        <end position="363"/>
    </location>
</feature>
<feature type="region of interest" description="Disordered" evidence="6">
    <location>
        <begin position="21"/>
        <end position="102"/>
    </location>
</feature>
<dbReference type="Gene3D" id="6.10.250.3220">
    <property type="match status" value="1"/>
</dbReference>
<dbReference type="PROSITE" id="PS50103">
    <property type="entry name" value="ZF_C3H1"/>
    <property type="match status" value="4"/>
</dbReference>
<dbReference type="FunFam" id="4.10.1000.10:FF:000022">
    <property type="entry name" value="Zinc finger CCCH domain-containing protein 7"/>
    <property type="match status" value="1"/>
</dbReference>
<keyword evidence="1 5" id="KW-0479">Metal-binding</keyword>
<evidence type="ECO:0000256" key="6">
    <source>
        <dbReference type="SAM" id="MobiDB-lite"/>
    </source>
</evidence>
<dbReference type="AlphaFoldDB" id="A0A5M8PJM3"/>
<feature type="domain" description="C3H1-type" evidence="7">
    <location>
        <begin position="252"/>
        <end position="278"/>
    </location>
</feature>
<organism evidence="8 9">
    <name type="scientific">Lasallia pustulata</name>
    <dbReference type="NCBI Taxonomy" id="136370"/>
    <lineage>
        <taxon>Eukaryota</taxon>
        <taxon>Fungi</taxon>
        <taxon>Dikarya</taxon>
        <taxon>Ascomycota</taxon>
        <taxon>Pezizomycotina</taxon>
        <taxon>Lecanoromycetes</taxon>
        <taxon>OSLEUM clade</taxon>
        <taxon>Umbilicariomycetidae</taxon>
        <taxon>Umbilicariales</taxon>
        <taxon>Umbilicariaceae</taxon>
        <taxon>Lasallia</taxon>
    </lineage>
</organism>
<feature type="domain" description="C3H1-type" evidence="7">
    <location>
        <begin position="308"/>
        <end position="334"/>
    </location>
</feature>
<dbReference type="InterPro" id="IPR000571">
    <property type="entry name" value="Znf_CCCH"/>
</dbReference>
<evidence type="ECO:0000313" key="9">
    <source>
        <dbReference type="Proteomes" id="UP000324767"/>
    </source>
</evidence>
<feature type="domain" description="C3H1-type" evidence="7">
    <location>
        <begin position="335"/>
        <end position="363"/>
    </location>
</feature>
<evidence type="ECO:0000256" key="2">
    <source>
        <dbReference type="ARBA" id="ARBA00022737"/>
    </source>
</evidence>
<feature type="region of interest" description="Disordered" evidence="6">
    <location>
        <begin position="136"/>
        <end position="156"/>
    </location>
</feature>
<name>A0A5M8PJM3_9LECA</name>
<feature type="domain" description="C3H1-type" evidence="7">
    <location>
        <begin position="279"/>
        <end position="307"/>
    </location>
</feature>
<feature type="zinc finger region" description="C3H1-type" evidence="5">
    <location>
        <begin position="279"/>
        <end position="307"/>
    </location>
</feature>
<feature type="zinc finger region" description="C3H1-type" evidence="5">
    <location>
        <begin position="252"/>
        <end position="278"/>
    </location>
</feature>
<keyword evidence="2" id="KW-0677">Repeat</keyword>
<dbReference type="SMART" id="SM00356">
    <property type="entry name" value="ZnF_C3H1"/>
    <property type="match status" value="5"/>
</dbReference>
<dbReference type="GO" id="GO:0008270">
    <property type="term" value="F:zinc ion binding"/>
    <property type="evidence" value="ECO:0007669"/>
    <property type="project" value="UniProtKB-KW"/>
</dbReference>
<evidence type="ECO:0000259" key="7">
    <source>
        <dbReference type="PROSITE" id="PS50103"/>
    </source>
</evidence>